<sequence length="82" mass="9261">MMRVTNPTDALCGTIRGNFAQALSDDWEIFSMVHGSHLSDSARREIVLWSHQSNLGSSAILLQDNPSRQTHEETFVFRKLDS</sequence>
<protein>
    <submittedName>
        <fullName evidence="1">Nucleoside diphosphate kinase</fullName>
        <ecNumber evidence="1">2.7.4.6</ecNumber>
    </submittedName>
</protein>
<dbReference type="Proteomes" id="UP000002433">
    <property type="component" value="Chromosome"/>
</dbReference>
<dbReference type="HOGENOM" id="CLU_194660_0_0_9"/>
<dbReference type="KEGG" id="spk:MGAS9429_Spy0890"/>
<proteinExistence type="predicted"/>
<dbReference type="GO" id="GO:0004550">
    <property type="term" value="F:nucleoside diphosphate kinase activity"/>
    <property type="evidence" value="ECO:0007669"/>
    <property type="project" value="UniProtKB-EC"/>
</dbReference>
<name>Q1JLZ1_STRPC</name>
<dbReference type="InterPro" id="IPR036850">
    <property type="entry name" value="NDK-like_dom_sf"/>
</dbReference>
<keyword evidence="1" id="KW-0418">Kinase</keyword>
<gene>
    <name evidence="1" type="ordered locus">MGAS9429_Spy0890</name>
</gene>
<dbReference type="AlphaFoldDB" id="Q1JLZ1"/>
<dbReference type="EMBL" id="CP000259">
    <property type="protein sequence ID" value="ABF32078.1"/>
    <property type="molecule type" value="Genomic_DNA"/>
</dbReference>
<evidence type="ECO:0000313" key="2">
    <source>
        <dbReference type="Proteomes" id="UP000002433"/>
    </source>
</evidence>
<reference evidence="1 2" key="1">
    <citation type="journal article" date="2006" name="Proc. Natl. Acad. Sci. U.S.A.">
        <title>Molecular genetic anatomy of inter- and intraserotype variation in the human bacterial pathogen group A Streptococcus.</title>
        <authorList>
            <person name="Beres S.B."/>
            <person name="Richter E.W."/>
            <person name="Nagiec M.J."/>
            <person name="Sumby P."/>
            <person name="Porcella S.F."/>
            <person name="DeLeo F.R."/>
            <person name="Musser J.M."/>
        </authorList>
    </citation>
    <scope>NUCLEOTIDE SEQUENCE [LARGE SCALE GENOMIC DNA]</scope>
    <source>
        <strain evidence="1 2">MGAS9429</strain>
    </source>
</reference>
<evidence type="ECO:0000313" key="1">
    <source>
        <dbReference type="EMBL" id="ABF32078.1"/>
    </source>
</evidence>
<dbReference type="SUPFAM" id="SSF54919">
    <property type="entry name" value="Nucleoside diphosphate kinase, NDK"/>
    <property type="match status" value="1"/>
</dbReference>
<dbReference type="EC" id="2.7.4.6" evidence="1"/>
<organism evidence="1 2">
    <name type="scientific">Streptococcus pyogenes serotype M12 (strain MGAS9429)</name>
    <dbReference type="NCBI Taxonomy" id="370551"/>
    <lineage>
        <taxon>Bacteria</taxon>
        <taxon>Bacillati</taxon>
        <taxon>Bacillota</taxon>
        <taxon>Bacilli</taxon>
        <taxon>Lactobacillales</taxon>
        <taxon>Streptococcaceae</taxon>
        <taxon>Streptococcus</taxon>
    </lineage>
</organism>
<dbReference type="Gene3D" id="3.30.70.141">
    <property type="entry name" value="Nucleoside diphosphate kinase-like domain"/>
    <property type="match status" value="1"/>
</dbReference>
<accession>Q1JLZ1</accession>
<keyword evidence="1" id="KW-0808">Transferase</keyword>